<feature type="transmembrane region" description="Helical" evidence="7">
    <location>
        <begin position="251"/>
        <end position="272"/>
    </location>
</feature>
<evidence type="ECO:0000313" key="8">
    <source>
        <dbReference type="EMBL" id="KAF2091723.1"/>
    </source>
</evidence>
<evidence type="ECO:0000256" key="4">
    <source>
        <dbReference type="ARBA" id="ARBA00022989"/>
    </source>
</evidence>
<organism evidence="8 9">
    <name type="scientific">Saccharata proteae CBS 121410</name>
    <dbReference type="NCBI Taxonomy" id="1314787"/>
    <lineage>
        <taxon>Eukaryota</taxon>
        <taxon>Fungi</taxon>
        <taxon>Dikarya</taxon>
        <taxon>Ascomycota</taxon>
        <taxon>Pezizomycotina</taxon>
        <taxon>Dothideomycetes</taxon>
        <taxon>Dothideomycetes incertae sedis</taxon>
        <taxon>Botryosphaeriales</taxon>
        <taxon>Saccharataceae</taxon>
        <taxon>Saccharata</taxon>
    </lineage>
</organism>
<dbReference type="Pfam" id="PF13520">
    <property type="entry name" value="AA_permease_2"/>
    <property type="match status" value="1"/>
</dbReference>
<feature type="transmembrane region" description="Helical" evidence="7">
    <location>
        <begin position="345"/>
        <end position="371"/>
    </location>
</feature>
<keyword evidence="4 7" id="KW-1133">Transmembrane helix</keyword>
<dbReference type="PIRSF" id="PIRSF006060">
    <property type="entry name" value="AA_transporter"/>
    <property type="match status" value="1"/>
</dbReference>
<keyword evidence="9" id="KW-1185">Reference proteome</keyword>
<feature type="transmembrane region" description="Helical" evidence="7">
    <location>
        <begin position="464"/>
        <end position="486"/>
    </location>
</feature>
<evidence type="ECO:0000256" key="5">
    <source>
        <dbReference type="ARBA" id="ARBA00023136"/>
    </source>
</evidence>
<feature type="transmembrane region" description="Helical" evidence="7">
    <location>
        <begin position="419"/>
        <end position="443"/>
    </location>
</feature>
<feature type="transmembrane region" description="Helical" evidence="7">
    <location>
        <begin position="181"/>
        <end position="200"/>
    </location>
</feature>
<dbReference type="AlphaFoldDB" id="A0A9P4LZS5"/>
<feature type="transmembrane region" description="Helical" evidence="7">
    <location>
        <begin position="212"/>
        <end position="231"/>
    </location>
</feature>
<protein>
    <submittedName>
        <fullName evidence="8">Amino acid transporter</fullName>
    </submittedName>
</protein>
<dbReference type="Proteomes" id="UP000799776">
    <property type="component" value="Unassembled WGS sequence"/>
</dbReference>
<comment type="caution">
    <text evidence="8">The sequence shown here is derived from an EMBL/GenBank/DDBJ whole genome shotgun (WGS) entry which is preliminary data.</text>
</comment>
<evidence type="ECO:0000256" key="1">
    <source>
        <dbReference type="ARBA" id="ARBA00004141"/>
    </source>
</evidence>
<accession>A0A9P4LZS5</accession>
<reference evidence="8" key="1">
    <citation type="journal article" date="2020" name="Stud. Mycol.">
        <title>101 Dothideomycetes genomes: a test case for predicting lifestyles and emergence of pathogens.</title>
        <authorList>
            <person name="Haridas S."/>
            <person name="Albert R."/>
            <person name="Binder M."/>
            <person name="Bloem J."/>
            <person name="Labutti K."/>
            <person name="Salamov A."/>
            <person name="Andreopoulos B."/>
            <person name="Baker S."/>
            <person name="Barry K."/>
            <person name="Bills G."/>
            <person name="Bluhm B."/>
            <person name="Cannon C."/>
            <person name="Castanera R."/>
            <person name="Culley D."/>
            <person name="Daum C."/>
            <person name="Ezra D."/>
            <person name="Gonzalez J."/>
            <person name="Henrissat B."/>
            <person name="Kuo A."/>
            <person name="Liang C."/>
            <person name="Lipzen A."/>
            <person name="Lutzoni F."/>
            <person name="Magnuson J."/>
            <person name="Mondo S."/>
            <person name="Nolan M."/>
            <person name="Ohm R."/>
            <person name="Pangilinan J."/>
            <person name="Park H.-J."/>
            <person name="Ramirez L."/>
            <person name="Alfaro M."/>
            <person name="Sun H."/>
            <person name="Tritt A."/>
            <person name="Yoshinaga Y."/>
            <person name="Zwiers L.-H."/>
            <person name="Turgeon B."/>
            <person name="Goodwin S."/>
            <person name="Spatafora J."/>
            <person name="Crous P."/>
            <person name="Grigoriev I."/>
        </authorList>
    </citation>
    <scope>NUCLEOTIDE SEQUENCE</scope>
    <source>
        <strain evidence="8">CBS 121410</strain>
    </source>
</reference>
<feature type="region of interest" description="Disordered" evidence="6">
    <location>
        <begin position="1"/>
        <end position="23"/>
    </location>
</feature>
<feature type="compositionally biased region" description="Polar residues" evidence="6">
    <location>
        <begin position="14"/>
        <end position="23"/>
    </location>
</feature>
<dbReference type="Gene3D" id="1.20.1740.10">
    <property type="entry name" value="Amino acid/polyamine transporter I"/>
    <property type="match status" value="1"/>
</dbReference>
<evidence type="ECO:0000256" key="3">
    <source>
        <dbReference type="ARBA" id="ARBA00022692"/>
    </source>
</evidence>
<name>A0A9P4LZS5_9PEZI</name>
<evidence type="ECO:0000313" key="9">
    <source>
        <dbReference type="Proteomes" id="UP000799776"/>
    </source>
</evidence>
<dbReference type="EMBL" id="ML978711">
    <property type="protein sequence ID" value="KAF2091723.1"/>
    <property type="molecule type" value="Genomic_DNA"/>
</dbReference>
<feature type="transmembrane region" description="Helical" evidence="7">
    <location>
        <begin position="292"/>
        <end position="313"/>
    </location>
</feature>
<feature type="transmembrane region" description="Helical" evidence="7">
    <location>
        <begin position="383"/>
        <end position="413"/>
    </location>
</feature>
<gene>
    <name evidence="8" type="ORF">K490DRAFT_32533</name>
</gene>
<comment type="subcellular location">
    <subcellularLocation>
        <location evidence="1">Membrane</location>
        <topology evidence="1">Multi-pass membrane protein</topology>
    </subcellularLocation>
</comment>
<keyword evidence="2" id="KW-0813">Transport</keyword>
<evidence type="ECO:0000256" key="2">
    <source>
        <dbReference type="ARBA" id="ARBA00022448"/>
    </source>
</evidence>
<dbReference type="PANTHER" id="PTHR45649">
    <property type="entry name" value="AMINO-ACID PERMEASE BAT1"/>
    <property type="match status" value="1"/>
</dbReference>
<feature type="transmembrane region" description="Helical" evidence="7">
    <location>
        <begin position="92"/>
        <end position="116"/>
    </location>
</feature>
<feature type="transmembrane region" description="Helical" evidence="7">
    <location>
        <begin position="63"/>
        <end position="86"/>
    </location>
</feature>
<feature type="transmembrane region" description="Helical" evidence="7">
    <location>
        <begin position="137"/>
        <end position="161"/>
    </location>
</feature>
<dbReference type="InterPro" id="IPR002293">
    <property type="entry name" value="AA/rel_permease1"/>
</dbReference>
<evidence type="ECO:0000256" key="6">
    <source>
        <dbReference type="SAM" id="MobiDB-lite"/>
    </source>
</evidence>
<dbReference type="GO" id="GO:0016020">
    <property type="term" value="C:membrane"/>
    <property type="evidence" value="ECO:0007669"/>
    <property type="project" value="UniProtKB-SubCell"/>
</dbReference>
<dbReference type="PANTHER" id="PTHR45649:SF16">
    <property type="entry name" value="7-KETO 8-AMINOPELARGONIC ACID TRANSPORTER"/>
    <property type="match status" value="1"/>
</dbReference>
<dbReference type="GO" id="GO:0022857">
    <property type="term" value="F:transmembrane transporter activity"/>
    <property type="evidence" value="ECO:0007669"/>
    <property type="project" value="InterPro"/>
</dbReference>
<feature type="transmembrane region" description="Helical" evidence="7">
    <location>
        <begin position="492"/>
        <end position="512"/>
    </location>
</feature>
<dbReference type="OrthoDB" id="2417308at2759"/>
<sequence>MSSTRSSDLERSTVKSSGKTATTNTQTAGYQGIIDLADDHGTAESCPTNSQLKHSFNIWSSLGLQYSLTSTPLLIGTYLSLVIGVGGSPTFIYGYIVAVVLNLCVCATLAEIAAIYPHTSGTMYWTAVMAPEKHARILSYAVAWLLCGALLLLTGGTYLITSQLICAMITICSTEFIPQPWHVYTLYILAALLALIFNLPPLFTLYPTMLKAMPISITTGALFILTVLLIRTSAKQSSQFVWLTFTNTTNWPSHVVVFFLGLLPGATAVNGFDGASHLSSELPDPKHTVPRVMLGSAVLSALSGLPMCIVYMYCVTDASALLSPIGGQPLAQLFLDSLHSLPLTIISLLIVIVCLVACGVCMLTAFARVAWKLAQRNGLPASGWVAAVSPGCGLPVHAVLFCSGLCVAVGAIVLGSTTAINAVIGGGMALLYLTWLPLLMLVLCKRGTMFPARRSFNLGRAGRLVNVVSVVWIPFVVVWMCFPLYLPVTAASMNYAAVVIVGTLFISGLNWVGYSSGRYEVPVAMELK</sequence>
<proteinExistence type="predicted"/>
<keyword evidence="3 7" id="KW-0812">Transmembrane</keyword>
<keyword evidence="5 7" id="KW-0472">Membrane</keyword>
<evidence type="ECO:0000256" key="7">
    <source>
        <dbReference type="SAM" id="Phobius"/>
    </source>
</evidence>